<name>A0ABU5HHJ8_9BACT</name>
<evidence type="ECO:0000256" key="1">
    <source>
        <dbReference type="SAM" id="MobiDB-lite"/>
    </source>
</evidence>
<dbReference type="InterPro" id="IPR037257">
    <property type="entry name" value="T2SS_E_N_sf"/>
</dbReference>
<dbReference type="InterPro" id="IPR007831">
    <property type="entry name" value="T2SS_GspE_N"/>
</dbReference>
<feature type="compositionally biased region" description="Low complexity" evidence="1">
    <location>
        <begin position="151"/>
        <end position="184"/>
    </location>
</feature>
<evidence type="ECO:0000259" key="2">
    <source>
        <dbReference type="Pfam" id="PF05157"/>
    </source>
</evidence>
<protein>
    <recommendedName>
        <fullName evidence="2">Type II secretion system protein GspE N-terminal domain-containing protein</fullName>
    </recommendedName>
</protein>
<proteinExistence type="predicted"/>
<evidence type="ECO:0000313" key="4">
    <source>
        <dbReference type="Proteomes" id="UP001291309"/>
    </source>
</evidence>
<dbReference type="EMBL" id="JAXIVS010000019">
    <property type="protein sequence ID" value="MDY7232302.1"/>
    <property type="molecule type" value="Genomic_DNA"/>
</dbReference>
<dbReference type="RefSeq" id="WP_321551014.1">
    <property type="nucleotide sequence ID" value="NZ_JAXIVS010000019.1"/>
</dbReference>
<keyword evidence="4" id="KW-1185">Reference proteome</keyword>
<evidence type="ECO:0000313" key="3">
    <source>
        <dbReference type="EMBL" id="MDY7232302.1"/>
    </source>
</evidence>
<reference evidence="3 4" key="1">
    <citation type="submission" date="2023-12" db="EMBL/GenBank/DDBJ databases">
        <title>the genome sequence of Hyalangium sp. s54d21.</title>
        <authorList>
            <person name="Zhang X."/>
        </authorList>
    </citation>
    <scope>NUCLEOTIDE SEQUENCE [LARGE SCALE GENOMIC DNA]</scope>
    <source>
        <strain evidence="4">s54d21</strain>
    </source>
</reference>
<feature type="domain" description="Type II secretion system protein GspE N-terminal" evidence="2">
    <location>
        <begin position="58"/>
        <end position="146"/>
    </location>
</feature>
<dbReference type="Proteomes" id="UP001291309">
    <property type="component" value="Unassembled WGS sequence"/>
</dbReference>
<dbReference type="SUPFAM" id="SSF160246">
    <property type="entry name" value="EspE N-terminal domain-like"/>
    <property type="match status" value="1"/>
</dbReference>
<dbReference type="Pfam" id="PF05157">
    <property type="entry name" value="MshEN"/>
    <property type="match status" value="1"/>
</dbReference>
<sequence length="294" mass="31954">MSRKRIGEILLERGAITPEQLEAGLVAQRQTQQRLGATLVAQGAITEAVLVQAVSEALGIPVVDLTAVSPDWAAVHLVRARSCEQHEMFPYALESVGGRRQLVVAMADPLNRPAVEEIEFTTGLKVSPRVAALSAVRTAILRYYHKVTPTPAAGASKPAATASRPATRAASQRPAAPASASKARPPQDDDEEVIVGEELPPGETTQRTQLAELIRKREEQRRQKRGQGEAKAQAAAGGSGVLDDLDYLFGGLREEPDRVEQLERKFWALMRIMARKGLLSNEEFARELDDDKEG</sequence>
<feature type="region of interest" description="Disordered" evidence="1">
    <location>
        <begin position="151"/>
        <end position="237"/>
    </location>
</feature>
<gene>
    <name evidence="3" type="ORF">SYV04_38290</name>
</gene>
<organism evidence="3 4">
    <name type="scientific">Hyalangium rubrum</name>
    <dbReference type="NCBI Taxonomy" id="3103134"/>
    <lineage>
        <taxon>Bacteria</taxon>
        <taxon>Pseudomonadati</taxon>
        <taxon>Myxococcota</taxon>
        <taxon>Myxococcia</taxon>
        <taxon>Myxococcales</taxon>
        <taxon>Cystobacterineae</taxon>
        <taxon>Archangiaceae</taxon>
        <taxon>Hyalangium</taxon>
    </lineage>
</organism>
<dbReference type="Gene3D" id="3.30.300.160">
    <property type="entry name" value="Type II secretion system, protein E, N-terminal domain"/>
    <property type="match status" value="1"/>
</dbReference>
<comment type="caution">
    <text evidence="3">The sequence shown here is derived from an EMBL/GenBank/DDBJ whole genome shotgun (WGS) entry which is preliminary data.</text>
</comment>
<accession>A0ABU5HHJ8</accession>